<name>A0A9D3ZMC2_9ROSI</name>
<feature type="region of interest" description="Disordered" evidence="1">
    <location>
        <begin position="115"/>
        <end position="140"/>
    </location>
</feature>
<evidence type="ECO:0000313" key="3">
    <source>
        <dbReference type="Proteomes" id="UP000828251"/>
    </source>
</evidence>
<protein>
    <submittedName>
        <fullName evidence="2">Uncharacterized protein</fullName>
    </submittedName>
</protein>
<evidence type="ECO:0000313" key="2">
    <source>
        <dbReference type="EMBL" id="KAH1047105.1"/>
    </source>
</evidence>
<proteinExistence type="predicted"/>
<keyword evidence="3" id="KW-1185">Reference proteome</keyword>
<dbReference type="AlphaFoldDB" id="A0A9D3ZMC2"/>
<accession>A0A9D3ZMC2</accession>
<dbReference type="EMBL" id="JAIQCV010000011">
    <property type="protein sequence ID" value="KAH1047105.1"/>
    <property type="molecule type" value="Genomic_DNA"/>
</dbReference>
<sequence>MTIFLAWGISARADDYTQDGRWCTKKIVDDRDGGTSVAAAARLSSPPASNNPNQATCNLVTQQLLQAKRWRVSMNLIHVFQFQESLAFVPTILKTPATEADPLAKSGALPTFSDNQQASNFGNQFSPSAPQTTNESGAHGNNNVLGGFFSLPGSYASMAQQTALPLSTAAPVIVPQLSR</sequence>
<comment type="caution">
    <text evidence="2">The sequence shown here is derived from an EMBL/GenBank/DDBJ whole genome shotgun (WGS) entry which is preliminary data.</text>
</comment>
<reference evidence="2 3" key="1">
    <citation type="journal article" date="2021" name="Plant Biotechnol. J.">
        <title>Multi-omics assisted identification of the key and species-specific regulatory components of drought-tolerant mechanisms in Gossypium stocksii.</title>
        <authorList>
            <person name="Yu D."/>
            <person name="Ke L."/>
            <person name="Zhang D."/>
            <person name="Wu Y."/>
            <person name="Sun Y."/>
            <person name="Mei J."/>
            <person name="Sun J."/>
            <person name="Sun Y."/>
        </authorList>
    </citation>
    <scope>NUCLEOTIDE SEQUENCE [LARGE SCALE GENOMIC DNA]</scope>
    <source>
        <strain evidence="3">cv. E1</strain>
        <tissue evidence="2">Leaf</tissue>
    </source>
</reference>
<organism evidence="2 3">
    <name type="scientific">Gossypium stocksii</name>
    <dbReference type="NCBI Taxonomy" id="47602"/>
    <lineage>
        <taxon>Eukaryota</taxon>
        <taxon>Viridiplantae</taxon>
        <taxon>Streptophyta</taxon>
        <taxon>Embryophyta</taxon>
        <taxon>Tracheophyta</taxon>
        <taxon>Spermatophyta</taxon>
        <taxon>Magnoliopsida</taxon>
        <taxon>eudicotyledons</taxon>
        <taxon>Gunneridae</taxon>
        <taxon>Pentapetalae</taxon>
        <taxon>rosids</taxon>
        <taxon>malvids</taxon>
        <taxon>Malvales</taxon>
        <taxon>Malvaceae</taxon>
        <taxon>Malvoideae</taxon>
        <taxon>Gossypium</taxon>
    </lineage>
</organism>
<gene>
    <name evidence="2" type="ORF">J1N35_037889</name>
</gene>
<evidence type="ECO:0000256" key="1">
    <source>
        <dbReference type="SAM" id="MobiDB-lite"/>
    </source>
</evidence>
<dbReference type="Proteomes" id="UP000828251">
    <property type="component" value="Unassembled WGS sequence"/>
</dbReference>